<protein>
    <submittedName>
        <fullName evidence="3">Chemotaxis protein histidine kinase CheA</fullName>
    </submittedName>
</protein>
<keyword evidence="1" id="KW-0597">Phosphoprotein</keyword>
<feature type="domain" description="HPt" evidence="2">
    <location>
        <begin position="18"/>
        <end position="115"/>
    </location>
</feature>
<evidence type="ECO:0000259" key="2">
    <source>
        <dbReference type="PROSITE" id="PS50894"/>
    </source>
</evidence>
<keyword evidence="4" id="KW-1185">Reference proteome</keyword>
<dbReference type="SUPFAM" id="SSF47226">
    <property type="entry name" value="Histidine-containing phosphotransfer domain, HPT domain"/>
    <property type="match status" value="1"/>
</dbReference>
<keyword evidence="3" id="KW-0418">Kinase</keyword>
<dbReference type="InterPro" id="IPR008207">
    <property type="entry name" value="Sig_transdc_His_kin_Hpt_dom"/>
</dbReference>
<evidence type="ECO:0000313" key="3">
    <source>
        <dbReference type="EMBL" id="MBP2018294.1"/>
    </source>
</evidence>
<dbReference type="PROSITE" id="PS50894">
    <property type="entry name" value="HPT"/>
    <property type="match status" value="1"/>
</dbReference>
<comment type="caution">
    <text evidence="3">The sequence shown here is derived from an EMBL/GenBank/DDBJ whole genome shotgun (WGS) entry which is preliminary data.</text>
</comment>
<evidence type="ECO:0000256" key="1">
    <source>
        <dbReference type="PROSITE-ProRule" id="PRU00110"/>
    </source>
</evidence>
<dbReference type="RefSeq" id="WP_209466423.1">
    <property type="nucleotide sequence ID" value="NZ_JAGGLG010000011.1"/>
</dbReference>
<dbReference type="EMBL" id="JAGGLG010000011">
    <property type="protein sequence ID" value="MBP2018294.1"/>
    <property type="molecule type" value="Genomic_DNA"/>
</dbReference>
<feature type="modified residue" description="Phosphohistidine" evidence="1">
    <location>
        <position position="59"/>
    </location>
</feature>
<organism evidence="3 4">
    <name type="scientific">Symbiobacterium terraclitae</name>
    <dbReference type="NCBI Taxonomy" id="557451"/>
    <lineage>
        <taxon>Bacteria</taxon>
        <taxon>Bacillati</taxon>
        <taxon>Bacillota</taxon>
        <taxon>Clostridia</taxon>
        <taxon>Eubacteriales</taxon>
        <taxon>Symbiobacteriaceae</taxon>
        <taxon>Symbiobacterium</taxon>
    </lineage>
</organism>
<dbReference type="Gene3D" id="1.20.120.160">
    <property type="entry name" value="HPT domain"/>
    <property type="match status" value="1"/>
</dbReference>
<dbReference type="InterPro" id="IPR036641">
    <property type="entry name" value="HPT_dom_sf"/>
</dbReference>
<keyword evidence="3" id="KW-0808">Transferase</keyword>
<reference evidence="3 4" key="1">
    <citation type="submission" date="2021-03" db="EMBL/GenBank/DDBJ databases">
        <title>Genomic Encyclopedia of Type Strains, Phase IV (KMG-IV): sequencing the most valuable type-strain genomes for metagenomic binning, comparative biology and taxonomic classification.</title>
        <authorList>
            <person name="Goeker M."/>
        </authorList>
    </citation>
    <scope>NUCLEOTIDE SEQUENCE [LARGE SCALE GENOMIC DNA]</scope>
    <source>
        <strain evidence="3 4">DSM 27138</strain>
    </source>
</reference>
<evidence type="ECO:0000313" key="4">
    <source>
        <dbReference type="Proteomes" id="UP001519289"/>
    </source>
</evidence>
<dbReference type="Pfam" id="PF01627">
    <property type="entry name" value="Hpt"/>
    <property type="match status" value="1"/>
</dbReference>
<dbReference type="GO" id="GO:0016301">
    <property type="term" value="F:kinase activity"/>
    <property type="evidence" value="ECO:0007669"/>
    <property type="project" value="UniProtKB-KW"/>
</dbReference>
<proteinExistence type="predicted"/>
<dbReference type="Proteomes" id="UP001519289">
    <property type="component" value="Unassembled WGS sequence"/>
</dbReference>
<sequence length="115" mass="12715">MGDGRKERNSFMPNMPEYEALRREYLQGVVERAGQLRAGAEALRRGEDADLRALRQEVHKLRGSGGFYGYRSLSEAAGRAEDALNLVLDGELPRNDAQLADLLDQVIAEIEAAAK</sequence>
<accession>A0ABS4JRZ4</accession>
<dbReference type="SMART" id="SM00073">
    <property type="entry name" value="HPT"/>
    <property type="match status" value="1"/>
</dbReference>
<name>A0ABS4JRZ4_9FIRM</name>
<gene>
    <name evidence="3" type="ORF">J2Z79_001695</name>
</gene>